<feature type="compositionally biased region" description="Acidic residues" evidence="8">
    <location>
        <begin position="509"/>
        <end position="526"/>
    </location>
</feature>
<dbReference type="AlphaFoldDB" id="A0A9P3H8I1"/>
<evidence type="ECO:0000313" key="11">
    <source>
        <dbReference type="Proteomes" id="UP000827284"/>
    </source>
</evidence>
<evidence type="ECO:0000256" key="4">
    <source>
        <dbReference type="ARBA" id="ARBA00022824"/>
    </source>
</evidence>
<dbReference type="OrthoDB" id="1727884at2759"/>
<reference evidence="10" key="1">
    <citation type="submission" date="2021-11" db="EMBL/GenBank/DDBJ databases">
        <authorList>
            <person name="Herlambang A."/>
            <person name="Guo Y."/>
            <person name="Takashima Y."/>
            <person name="Nishizawa T."/>
        </authorList>
    </citation>
    <scope>NUCLEOTIDE SEQUENCE</scope>
    <source>
        <strain evidence="10">E1425</strain>
    </source>
</reference>
<dbReference type="PANTHER" id="PTHR43134">
    <property type="entry name" value="SIGNAL RECOGNITION PARTICLE RECEPTOR SUBUNIT ALPHA"/>
    <property type="match status" value="1"/>
</dbReference>
<feature type="region of interest" description="Disordered" evidence="8">
    <location>
        <begin position="112"/>
        <end position="134"/>
    </location>
</feature>
<dbReference type="InterPro" id="IPR042101">
    <property type="entry name" value="SRP54_N_sf"/>
</dbReference>
<evidence type="ECO:0000256" key="5">
    <source>
        <dbReference type="ARBA" id="ARBA00023134"/>
    </source>
</evidence>
<keyword evidence="7 10" id="KW-0675">Receptor</keyword>
<dbReference type="GO" id="GO:0005525">
    <property type="term" value="F:GTP binding"/>
    <property type="evidence" value="ECO:0007669"/>
    <property type="project" value="UniProtKB-KW"/>
</dbReference>
<gene>
    <name evidence="10" type="ORF">EMPS_04022</name>
</gene>
<evidence type="ECO:0000256" key="2">
    <source>
        <dbReference type="ARBA" id="ARBA00008531"/>
    </source>
</evidence>
<dbReference type="GO" id="GO:0006614">
    <property type="term" value="P:SRP-dependent cotranslational protein targeting to membrane"/>
    <property type="evidence" value="ECO:0007669"/>
    <property type="project" value="InterPro"/>
</dbReference>
<comment type="similarity">
    <text evidence="2">Belongs to the GTP-binding SRP family.</text>
</comment>
<evidence type="ECO:0000259" key="9">
    <source>
        <dbReference type="PROSITE" id="PS00300"/>
    </source>
</evidence>
<dbReference type="GO" id="GO:0005047">
    <property type="term" value="F:signal recognition particle binding"/>
    <property type="evidence" value="ECO:0007669"/>
    <property type="project" value="InterPro"/>
</dbReference>
<dbReference type="Pfam" id="PF02881">
    <property type="entry name" value="SRP54_N"/>
    <property type="match status" value="1"/>
</dbReference>
<keyword evidence="11" id="KW-1185">Reference proteome</keyword>
<dbReference type="InterPro" id="IPR000897">
    <property type="entry name" value="SRP54_GTPase_dom"/>
</dbReference>
<sequence>MATYLYHNHSPNLELRDDIVFVELNPSQEYRSSILSGLRPEIVMEICTRAISFWTYQTAQEARFQEMTQKSLEDKLSALEKQLQKMTRDVNAELSGFRDTVGNLQKELEQEKRRGVDLSEQLDEKSRQLSKVQNMYDRQKRRPLFPLATEPPHSQIVMPSLPSWNPYNLYRTASAIQNPVGMEASRPPPAGAMLNKSVDAAAEPTIHTIYHPTQGHLGSPPRPFSPPAPMPVFGGPRRVDALPGGVYSGNSISQRFGGLVLWSKAYGPVQSSPINSLIQDVLIEERASTQIYYKDNYALKWTFINELDLVFIVVYPKSLGLTYIDTLLQAASSRFSDLYGERILRKSGGVPQLKDWGVEFEALLQTIEDQDALSKKSKQPRKFEQTVGYTNSLAFAKAKPEENANKAALLDEEMYQRNIEALKKKSGGSPRMTSRRANKAKSPAGSPVIGSENKKSKEARTWDGKISAKDAKSLDYSNSEGSNIVNADHLVDQSGMGQHSKDGTYNVADLDDNEDDESYSDDESEEEYTKISARSLQAKKPAASSGLMSFFKNMTGQKEMTPETLEPIMSKMKEHLVNKNVAADIAQHLCDSVAKGLVGQTLGSFKSVQAHVKQSMETALKRILTPKTSVDLLRDIAQAQAENRPYTIVFIGVNGVGKSTNLSKTAFWLLQNNLKVLIAACDTFRSGAVEQLRVHVRNLKALEQNAVVDLYEKGYGKDSASIAKEAIASAKQTKHDVVLIDTAGRMQDNDPLMRALAKLVTVNNPDKIIFVGEALVGNEAVDQLTKFNAALKDYSGLANPRHIDGMILTKFDTIDDKVGAALSMTYTTGQPILFVGTGQTYTDLKNMKVSHVVQSLLRE</sequence>
<name>A0A9P3H8I1_9FUNG</name>
<feature type="region of interest" description="Disordered" evidence="8">
    <location>
        <begin position="493"/>
        <end position="527"/>
    </location>
</feature>
<organism evidence="10 11">
    <name type="scientific">Entomortierella parvispora</name>
    <dbReference type="NCBI Taxonomy" id="205924"/>
    <lineage>
        <taxon>Eukaryota</taxon>
        <taxon>Fungi</taxon>
        <taxon>Fungi incertae sedis</taxon>
        <taxon>Mucoromycota</taxon>
        <taxon>Mortierellomycotina</taxon>
        <taxon>Mortierellomycetes</taxon>
        <taxon>Mortierellales</taxon>
        <taxon>Mortierellaceae</taxon>
        <taxon>Entomortierella</taxon>
    </lineage>
</organism>
<dbReference type="Proteomes" id="UP000827284">
    <property type="component" value="Unassembled WGS sequence"/>
</dbReference>
<dbReference type="CDD" id="cd14826">
    <property type="entry name" value="SR_alpha_SRX"/>
    <property type="match status" value="1"/>
</dbReference>
<evidence type="ECO:0000256" key="8">
    <source>
        <dbReference type="SAM" id="MobiDB-lite"/>
    </source>
</evidence>
<evidence type="ECO:0000313" key="10">
    <source>
        <dbReference type="EMBL" id="GJJ71672.1"/>
    </source>
</evidence>
<dbReference type="InterPro" id="IPR036225">
    <property type="entry name" value="SRP/SRP_N"/>
</dbReference>
<dbReference type="EMBL" id="BQFW01000005">
    <property type="protein sequence ID" value="GJJ71672.1"/>
    <property type="molecule type" value="Genomic_DNA"/>
</dbReference>
<dbReference type="GO" id="GO:0006886">
    <property type="term" value="P:intracellular protein transport"/>
    <property type="evidence" value="ECO:0007669"/>
    <property type="project" value="InterPro"/>
</dbReference>
<dbReference type="Pfam" id="PF04086">
    <property type="entry name" value="SRP-alpha_N"/>
    <property type="match status" value="2"/>
</dbReference>
<comment type="caution">
    <text evidence="10">The sequence shown here is derived from an EMBL/GenBank/DDBJ whole genome shotgun (WGS) entry which is preliminary data.</text>
</comment>
<dbReference type="InterPro" id="IPR011012">
    <property type="entry name" value="Longin-like_dom_sf"/>
</dbReference>
<comment type="subcellular location">
    <subcellularLocation>
        <location evidence="1">Endoplasmic reticulum membrane</location>
        <topology evidence="1">Peripheral membrane protein</topology>
        <orientation evidence="1">Cytoplasmic side</orientation>
    </subcellularLocation>
</comment>
<feature type="domain" description="SRP54-type proteins GTP-binding" evidence="9">
    <location>
        <begin position="831"/>
        <end position="844"/>
    </location>
</feature>
<protein>
    <submittedName>
        <fullName evidence="10">Signal recognition particle receptor subunit alpha</fullName>
    </submittedName>
</protein>
<dbReference type="InterPro" id="IPR013822">
    <property type="entry name" value="Signal_recog_particl_SRP54_hlx"/>
</dbReference>
<keyword evidence="3" id="KW-0547">Nucleotide-binding</keyword>
<dbReference type="InterPro" id="IPR007222">
    <property type="entry name" value="Sig_recog_particle_rcpt_asu_N"/>
</dbReference>
<evidence type="ECO:0000256" key="1">
    <source>
        <dbReference type="ARBA" id="ARBA00004397"/>
    </source>
</evidence>
<dbReference type="SUPFAM" id="SSF52540">
    <property type="entry name" value="P-loop containing nucleoside triphosphate hydrolases"/>
    <property type="match status" value="1"/>
</dbReference>
<dbReference type="PANTHER" id="PTHR43134:SF1">
    <property type="entry name" value="SIGNAL RECOGNITION PARTICLE RECEPTOR SUBUNIT ALPHA"/>
    <property type="match status" value="1"/>
</dbReference>
<dbReference type="InterPro" id="IPR003593">
    <property type="entry name" value="AAA+_ATPase"/>
</dbReference>
<keyword evidence="4" id="KW-0256">Endoplasmic reticulum</keyword>
<dbReference type="FunFam" id="3.40.50.300:FF:000188">
    <property type="entry name" value="signal recognition particle receptor subunit alpha"/>
    <property type="match status" value="1"/>
</dbReference>
<dbReference type="InterPro" id="IPR027417">
    <property type="entry name" value="P-loop_NTPase"/>
</dbReference>
<accession>A0A9P3H8I1</accession>
<dbReference type="PROSITE" id="PS00300">
    <property type="entry name" value="SRP54"/>
    <property type="match status" value="1"/>
</dbReference>
<dbReference type="SUPFAM" id="SSF47364">
    <property type="entry name" value="Domain of the SRP/SRP receptor G-proteins"/>
    <property type="match status" value="1"/>
</dbReference>
<feature type="compositionally biased region" description="Basic and acidic residues" evidence="8">
    <location>
        <begin position="112"/>
        <end position="127"/>
    </location>
</feature>
<feature type="region of interest" description="Disordered" evidence="8">
    <location>
        <begin position="422"/>
        <end position="464"/>
    </location>
</feature>
<dbReference type="Pfam" id="PF00448">
    <property type="entry name" value="SRP54"/>
    <property type="match status" value="1"/>
</dbReference>
<dbReference type="SMART" id="SM00962">
    <property type="entry name" value="SRP54"/>
    <property type="match status" value="1"/>
</dbReference>
<keyword evidence="6" id="KW-0472">Membrane</keyword>
<dbReference type="SMART" id="SM00382">
    <property type="entry name" value="AAA"/>
    <property type="match status" value="1"/>
</dbReference>
<dbReference type="GO" id="GO:0003924">
    <property type="term" value="F:GTPase activity"/>
    <property type="evidence" value="ECO:0007669"/>
    <property type="project" value="InterPro"/>
</dbReference>
<dbReference type="Gene3D" id="3.30.450.60">
    <property type="match status" value="1"/>
</dbReference>
<evidence type="ECO:0000256" key="3">
    <source>
        <dbReference type="ARBA" id="ARBA00022741"/>
    </source>
</evidence>
<keyword evidence="5" id="KW-0342">GTP-binding</keyword>
<proteinExistence type="inferred from homology"/>
<dbReference type="Gene3D" id="1.20.120.140">
    <property type="entry name" value="Signal recognition particle SRP54, nucleotide-binding domain"/>
    <property type="match status" value="1"/>
</dbReference>
<evidence type="ECO:0000256" key="6">
    <source>
        <dbReference type="ARBA" id="ARBA00023136"/>
    </source>
</evidence>
<evidence type="ECO:0000256" key="7">
    <source>
        <dbReference type="ARBA" id="ARBA00023170"/>
    </source>
</evidence>
<dbReference type="GO" id="GO:0005785">
    <property type="term" value="C:signal recognition particle receptor complex"/>
    <property type="evidence" value="ECO:0007669"/>
    <property type="project" value="InterPro"/>
</dbReference>
<dbReference type="CDD" id="cd17876">
    <property type="entry name" value="SRalpha_C"/>
    <property type="match status" value="1"/>
</dbReference>
<dbReference type="Gene3D" id="3.40.50.300">
    <property type="entry name" value="P-loop containing nucleotide triphosphate hydrolases"/>
    <property type="match status" value="1"/>
</dbReference>
<feature type="compositionally biased region" description="Basic and acidic residues" evidence="8">
    <location>
        <begin position="452"/>
        <end position="464"/>
    </location>
</feature>
<reference evidence="10" key="2">
    <citation type="journal article" date="2022" name="Microbiol. Resour. Announc.">
        <title>Whole-Genome Sequence of Entomortierella parvispora E1425, a Mucoromycotan Fungus Associated with Burkholderiaceae-Related Endosymbiotic Bacteria.</title>
        <authorList>
            <person name="Herlambang A."/>
            <person name="Guo Y."/>
            <person name="Takashima Y."/>
            <person name="Narisawa K."/>
            <person name="Ohta H."/>
            <person name="Nishizawa T."/>
        </authorList>
    </citation>
    <scope>NUCLEOTIDE SEQUENCE</scope>
    <source>
        <strain evidence="10">E1425</strain>
    </source>
</reference>
<dbReference type="SUPFAM" id="SSF64356">
    <property type="entry name" value="SNARE-like"/>
    <property type="match status" value="1"/>
</dbReference>